<dbReference type="EMBL" id="CM034415">
    <property type="protein sequence ID" value="KAJ0169866.1"/>
    <property type="molecule type" value="Genomic_DNA"/>
</dbReference>
<protein>
    <submittedName>
        <fullName evidence="1">Uncharacterized protein</fullName>
    </submittedName>
</protein>
<accession>A0ACC1CEG0</accession>
<sequence>MLSLSALLYLFSFVNVVFMQGTGSGTNGNLRLCIVEGRGEYKRAPKFCPILDKENAGVECVVGTDRLDCLRRISKGTVDFGVFSPEDLIAAQWANIDVLVTSELRLRSRPFQRRIVAVVNRRILPDTSSNLHAVLQNSTLCHPGVGVDDIRPLSDTLSGYLESLVLVNSCDRKLSLTENRVRALAGFFGSACKAGPWVSDPTRDAELKHKYPSLCTACRYPSTCAASDPYWGNSGALACLGEGAGDVAWAEMDDVISYFGLSPQKRTNSEIRHFSTANLAYLCRNGTWEPVENNTEPCIWLNRPWDVIVAKRKVASAVSHLTSMLSEDTSLDGWRGALESLLETRHGLPTTLEPPQPPLDYLARAKGFREAYTQNGCDPPRHITLCTTSLLAKNKCEWLSEAGAVYGLAPPFQCIMRNNTSECMEAIGTQEADITVADSEWLVPAVRDYNLTPILFEATPIIEKTHSVVAYVKNNTGIVTLPHLKGKRAAFPMYDGVAWHGVREYLMHKEKVSCKDVDNYFKEVCAPGVISTNPNIKSCYPNGEVEALQSLVSGKSDVAFVSISTFNMVAGNKDNMAEDFKNIIPICPADNKKYCFITWSNIGHVYASKNATAMRKQEIINVLSKMDHMFGKHSVFQYPMFSLYGPYSHEMNVIFHNNTKVLGQSNLFKMHPYNKLGWNFEKQILNVTDFTCAFGGRVTPSLILIVTLVSVLFKNY</sequence>
<evidence type="ECO:0000313" key="1">
    <source>
        <dbReference type="EMBL" id="KAJ0169866.1"/>
    </source>
</evidence>
<name>A0ACC1CEG0_9NEOP</name>
<reference evidence="1 2" key="1">
    <citation type="journal article" date="2021" name="Front. Genet.">
        <title>Chromosome-Level Genome Assembly Reveals Significant Gene Expansion in the Toll and IMD Signaling Pathways of Dendrolimus kikuchii.</title>
        <authorList>
            <person name="Zhou J."/>
            <person name="Wu P."/>
            <person name="Xiong Z."/>
            <person name="Liu N."/>
            <person name="Zhao N."/>
            <person name="Ji M."/>
            <person name="Qiu Y."/>
            <person name="Yang B."/>
        </authorList>
    </citation>
    <scope>NUCLEOTIDE SEQUENCE [LARGE SCALE GENOMIC DNA]</scope>
    <source>
        <strain evidence="1">Ann1</strain>
    </source>
</reference>
<organism evidence="1 2">
    <name type="scientific">Dendrolimus kikuchii</name>
    <dbReference type="NCBI Taxonomy" id="765133"/>
    <lineage>
        <taxon>Eukaryota</taxon>
        <taxon>Metazoa</taxon>
        <taxon>Ecdysozoa</taxon>
        <taxon>Arthropoda</taxon>
        <taxon>Hexapoda</taxon>
        <taxon>Insecta</taxon>
        <taxon>Pterygota</taxon>
        <taxon>Neoptera</taxon>
        <taxon>Endopterygota</taxon>
        <taxon>Lepidoptera</taxon>
        <taxon>Glossata</taxon>
        <taxon>Ditrysia</taxon>
        <taxon>Bombycoidea</taxon>
        <taxon>Lasiocampidae</taxon>
        <taxon>Dendrolimus</taxon>
    </lineage>
</organism>
<keyword evidence="2" id="KW-1185">Reference proteome</keyword>
<dbReference type="Proteomes" id="UP000824533">
    <property type="component" value="Linkage Group LG29"/>
</dbReference>
<proteinExistence type="predicted"/>
<comment type="caution">
    <text evidence="1">The sequence shown here is derived from an EMBL/GenBank/DDBJ whole genome shotgun (WGS) entry which is preliminary data.</text>
</comment>
<evidence type="ECO:0000313" key="2">
    <source>
        <dbReference type="Proteomes" id="UP000824533"/>
    </source>
</evidence>
<gene>
    <name evidence="1" type="ORF">K1T71_014472</name>
</gene>